<dbReference type="AlphaFoldDB" id="A0A8H5F464"/>
<dbReference type="Proteomes" id="UP000541558">
    <property type="component" value="Unassembled WGS sequence"/>
</dbReference>
<sequence length="381" mass="38475">MGVLALDDRDASIVYSTGWGQAGSSNEFNGTTTFTTTNGANAKVTFVGTSITVYGTVPGGLLSRASSTYSIDGGAPVTFVSTPAIGVQYNQVFFTSPTLPAASHTLTITNTGITADLFLDLLIVTPPETPLISTVTTTITPSAVTSMRTVTVTSTGAGAAASASAGTAAKGSANDTAGTGAAQKSNANAGAIAGGIIGAIALIVLLGIGAVFYRRRARNRRQMAAGTGTAYWGGSSQPLPSPPLAPQFQSSSNSNFAPQFQSSSSSTFGGQPQMSQSNSASAYPAYDSAPWQNPTPTGGSSTGAYPAPSPQYTPAPPSQLQYPGQQYPAPSSQFAGQPASDLPYYDNADAYGGYAEQVPPPGPSVPPKATGASGRVRVNLD</sequence>
<feature type="compositionally biased region" description="Low complexity" evidence="1">
    <location>
        <begin position="344"/>
        <end position="355"/>
    </location>
</feature>
<dbReference type="Gene3D" id="2.60.120.260">
    <property type="entry name" value="Galactose-binding domain-like"/>
    <property type="match status" value="1"/>
</dbReference>
<feature type="compositionally biased region" description="Polar residues" evidence="1">
    <location>
        <begin position="320"/>
        <end position="335"/>
    </location>
</feature>
<feature type="compositionally biased region" description="Low complexity" evidence="1">
    <location>
        <begin position="277"/>
        <end position="290"/>
    </location>
</feature>
<name>A0A8H5F464_9AGAR</name>
<evidence type="ECO:0000313" key="3">
    <source>
        <dbReference type="EMBL" id="KAF5323054.1"/>
    </source>
</evidence>
<feature type="compositionally biased region" description="Low complexity" evidence="1">
    <location>
        <begin position="246"/>
        <end position="266"/>
    </location>
</feature>
<feature type="compositionally biased region" description="Polar residues" evidence="1">
    <location>
        <begin position="291"/>
        <end position="303"/>
    </location>
</feature>
<evidence type="ECO:0000256" key="2">
    <source>
        <dbReference type="SAM" id="Phobius"/>
    </source>
</evidence>
<reference evidence="3 4" key="1">
    <citation type="journal article" date="2020" name="ISME J.">
        <title>Uncovering the hidden diversity of litter-decomposition mechanisms in mushroom-forming fungi.</title>
        <authorList>
            <person name="Floudas D."/>
            <person name="Bentzer J."/>
            <person name="Ahren D."/>
            <person name="Johansson T."/>
            <person name="Persson P."/>
            <person name="Tunlid A."/>
        </authorList>
    </citation>
    <scope>NUCLEOTIDE SEQUENCE [LARGE SCALE GENOMIC DNA]</scope>
    <source>
        <strain evidence="3 4">CBS 175.51</strain>
    </source>
</reference>
<feature type="region of interest" description="Disordered" evidence="1">
    <location>
        <begin position="163"/>
        <end position="182"/>
    </location>
</feature>
<dbReference type="EMBL" id="JAACJK010000167">
    <property type="protein sequence ID" value="KAF5323054.1"/>
    <property type="molecule type" value="Genomic_DNA"/>
</dbReference>
<feature type="transmembrane region" description="Helical" evidence="2">
    <location>
        <begin position="191"/>
        <end position="213"/>
    </location>
</feature>
<evidence type="ECO:0000256" key="1">
    <source>
        <dbReference type="SAM" id="MobiDB-lite"/>
    </source>
</evidence>
<keyword evidence="4" id="KW-1185">Reference proteome</keyword>
<protein>
    <submittedName>
        <fullName evidence="3">Uncharacterized protein</fullName>
    </submittedName>
</protein>
<dbReference type="OrthoDB" id="3265734at2759"/>
<feature type="compositionally biased region" description="Pro residues" evidence="1">
    <location>
        <begin position="307"/>
        <end position="317"/>
    </location>
</feature>
<evidence type="ECO:0000313" key="4">
    <source>
        <dbReference type="Proteomes" id="UP000541558"/>
    </source>
</evidence>
<accession>A0A8H5F464</accession>
<feature type="compositionally biased region" description="Polar residues" evidence="1">
    <location>
        <begin position="267"/>
        <end position="276"/>
    </location>
</feature>
<comment type="caution">
    <text evidence="3">The sequence shown here is derived from an EMBL/GenBank/DDBJ whole genome shotgun (WGS) entry which is preliminary data.</text>
</comment>
<keyword evidence="2" id="KW-1133">Transmembrane helix</keyword>
<organism evidence="3 4">
    <name type="scientific">Ephemerocybe angulata</name>
    <dbReference type="NCBI Taxonomy" id="980116"/>
    <lineage>
        <taxon>Eukaryota</taxon>
        <taxon>Fungi</taxon>
        <taxon>Dikarya</taxon>
        <taxon>Basidiomycota</taxon>
        <taxon>Agaricomycotina</taxon>
        <taxon>Agaricomycetes</taxon>
        <taxon>Agaricomycetidae</taxon>
        <taxon>Agaricales</taxon>
        <taxon>Agaricineae</taxon>
        <taxon>Psathyrellaceae</taxon>
        <taxon>Ephemerocybe</taxon>
    </lineage>
</organism>
<keyword evidence="2" id="KW-0812">Transmembrane</keyword>
<proteinExistence type="predicted"/>
<keyword evidence="2" id="KW-0472">Membrane</keyword>
<feature type="compositionally biased region" description="Low complexity" evidence="1">
    <location>
        <begin position="163"/>
        <end position="173"/>
    </location>
</feature>
<feature type="region of interest" description="Disordered" evidence="1">
    <location>
        <begin position="234"/>
        <end position="381"/>
    </location>
</feature>
<gene>
    <name evidence="3" type="ORF">D9611_009376</name>
</gene>